<keyword evidence="2" id="KW-1185">Reference proteome</keyword>
<evidence type="ECO:0000313" key="1">
    <source>
        <dbReference type="EMBL" id="PKG25043.1"/>
    </source>
</evidence>
<reference evidence="1 2" key="1">
    <citation type="journal article" date="2003" name="Int. J. Syst. Evol. Microbiol.">
        <title>Bacillus nealsonii sp. nov., isolated from a spacecraft-assembly facility, whose spores are gamma-radiation resistant.</title>
        <authorList>
            <person name="Venkateswaran K."/>
            <person name="Kempf M."/>
            <person name="Chen F."/>
            <person name="Satomi M."/>
            <person name="Nicholson W."/>
            <person name="Kern R."/>
        </authorList>
    </citation>
    <scope>NUCLEOTIDE SEQUENCE [LARGE SCALE GENOMIC DNA]</scope>
    <source>
        <strain evidence="1 2">FO-92</strain>
    </source>
</reference>
<comment type="caution">
    <text evidence="1">The sequence shown here is derived from an EMBL/GenBank/DDBJ whole genome shotgun (WGS) entry which is preliminary data.</text>
</comment>
<accession>A0A2N0Z6C0</accession>
<protein>
    <submittedName>
        <fullName evidence="1">Uncharacterized protein</fullName>
    </submittedName>
</protein>
<gene>
    <name evidence="1" type="ORF">CWS01_04005</name>
</gene>
<proteinExistence type="predicted"/>
<dbReference type="RefSeq" id="WP_101175758.1">
    <property type="nucleotide sequence ID" value="NZ_PISE01000008.1"/>
</dbReference>
<organism evidence="1 2">
    <name type="scientific">Niallia nealsonii</name>
    <dbReference type="NCBI Taxonomy" id="115979"/>
    <lineage>
        <taxon>Bacteria</taxon>
        <taxon>Bacillati</taxon>
        <taxon>Bacillota</taxon>
        <taxon>Bacilli</taxon>
        <taxon>Bacillales</taxon>
        <taxon>Bacillaceae</taxon>
        <taxon>Niallia</taxon>
    </lineage>
</organism>
<sequence length="146" mass="16800">MVLGKNDKEYEVGKDFHPGYYDVMSISSKTVNFAGDNLKENEELKGIFNCHNNKIGVRGEGQVKLTSAKFEKLKRKDDYYTISESGYYVVESEMPEGKYEFALEKSPESLYIFIDIRNKKLEPIDSIQWDNKKNACSISFNLKKGD</sequence>
<name>A0A2N0Z6C0_9BACI</name>
<evidence type="ECO:0000313" key="2">
    <source>
        <dbReference type="Proteomes" id="UP000233375"/>
    </source>
</evidence>
<dbReference type="AlphaFoldDB" id="A0A2N0Z6C0"/>
<dbReference type="Proteomes" id="UP000233375">
    <property type="component" value="Unassembled WGS sequence"/>
</dbReference>
<dbReference type="EMBL" id="PISE01000008">
    <property type="protein sequence ID" value="PKG25043.1"/>
    <property type="molecule type" value="Genomic_DNA"/>
</dbReference>